<reference evidence="1 2" key="1">
    <citation type="submission" date="2015-07" db="EMBL/GenBank/DDBJ databases">
        <title>The genome of Melipona quadrifasciata.</title>
        <authorList>
            <person name="Pan H."/>
            <person name="Kapheim K."/>
        </authorList>
    </citation>
    <scope>NUCLEOTIDE SEQUENCE [LARGE SCALE GENOMIC DNA]</scope>
    <source>
        <strain evidence="1">0111107301</strain>
        <tissue evidence="1">Whole body</tissue>
    </source>
</reference>
<sequence>MSCRYSVMGICDNCNRGNVNVTSFLDRTADPQPVGETEGRRIIGEGLGGF</sequence>
<keyword evidence="2" id="KW-1185">Reference proteome</keyword>
<organism evidence="1 2">
    <name type="scientific">Melipona quadrifasciata</name>
    <dbReference type="NCBI Taxonomy" id="166423"/>
    <lineage>
        <taxon>Eukaryota</taxon>
        <taxon>Metazoa</taxon>
        <taxon>Ecdysozoa</taxon>
        <taxon>Arthropoda</taxon>
        <taxon>Hexapoda</taxon>
        <taxon>Insecta</taxon>
        <taxon>Pterygota</taxon>
        <taxon>Neoptera</taxon>
        <taxon>Endopterygota</taxon>
        <taxon>Hymenoptera</taxon>
        <taxon>Apocrita</taxon>
        <taxon>Aculeata</taxon>
        <taxon>Apoidea</taxon>
        <taxon>Anthophila</taxon>
        <taxon>Apidae</taxon>
        <taxon>Melipona</taxon>
    </lineage>
</organism>
<proteinExistence type="predicted"/>
<dbReference type="AlphaFoldDB" id="A0A0M9AAS4"/>
<evidence type="ECO:0000313" key="2">
    <source>
        <dbReference type="Proteomes" id="UP000053105"/>
    </source>
</evidence>
<accession>A0A0M9AAS4</accession>
<dbReference type="EMBL" id="KQ435711">
    <property type="protein sequence ID" value="KOX79453.1"/>
    <property type="molecule type" value="Genomic_DNA"/>
</dbReference>
<evidence type="ECO:0000313" key="1">
    <source>
        <dbReference type="EMBL" id="KOX79453.1"/>
    </source>
</evidence>
<dbReference type="Proteomes" id="UP000053105">
    <property type="component" value="Unassembled WGS sequence"/>
</dbReference>
<protein>
    <submittedName>
        <fullName evidence="1">Uncharacterized protein</fullName>
    </submittedName>
</protein>
<name>A0A0M9AAS4_9HYME</name>
<gene>
    <name evidence="1" type="ORF">WN51_02718</name>
</gene>